<dbReference type="EMBL" id="FWWV01000018">
    <property type="protein sequence ID" value="SMB85098.1"/>
    <property type="molecule type" value="Genomic_DNA"/>
</dbReference>
<gene>
    <name evidence="2" type="ORF">SAMN05660772_02425</name>
</gene>
<dbReference type="Pfam" id="PF03230">
    <property type="entry name" value="Antirestrict"/>
    <property type="match status" value="1"/>
</dbReference>
<dbReference type="InterPro" id="IPR042297">
    <property type="entry name" value="Antirestriction_sf"/>
</dbReference>
<name>A0A1W1UVA7_9PAST</name>
<protein>
    <submittedName>
        <fullName evidence="2">Antirestriction protein</fullName>
    </submittedName>
</protein>
<comment type="similarity">
    <text evidence="1">Belongs to the antirestriction protein family.</text>
</comment>
<organism evidence="2 3">
    <name type="scientific">Pasteurella testudinis DSM 23072</name>
    <dbReference type="NCBI Taxonomy" id="1122938"/>
    <lineage>
        <taxon>Bacteria</taxon>
        <taxon>Pseudomonadati</taxon>
        <taxon>Pseudomonadota</taxon>
        <taxon>Gammaproteobacteria</taxon>
        <taxon>Pasteurellales</taxon>
        <taxon>Pasteurellaceae</taxon>
        <taxon>Pasteurella</taxon>
    </lineage>
</organism>
<dbReference type="AlphaFoldDB" id="A0A1W1UVA7"/>
<accession>A0A1W1UVA7</accession>
<reference evidence="3" key="1">
    <citation type="submission" date="2017-04" db="EMBL/GenBank/DDBJ databases">
        <authorList>
            <person name="Varghese N."/>
            <person name="Submissions S."/>
        </authorList>
    </citation>
    <scope>NUCLEOTIDE SEQUENCE [LARGE SCALE GENOMIC DNA]</scope>
    <source>
        <strain evidence="3">DSM 23072</strain>
    </source>
</reference>
<dbReference type="STRING" id="1122938.SAMN05660772_02425"/>
<dbReference type="RefSeq" id="WP_159460738.1">
    <property type="nucleotide sequence ID" value="NZ_FWWV01000018.1"/>
</dbReference>
<dbReference type="Gene3D" id="3.30.70.3580">
    <property type="entry name" value="Antirestriction protein"/>
    <property type="match status" value="1"/>
</dbReference>
<evidence type="ECO:0000313" key="3">
    <source>
        <dbReference type="Proteomes" id="UP000192408"/>
    </source>
</evidence>
<evidence type="ECO:0000256" key="1">
    <source>
        <dbReference type="ARBA" id="ARBA00008618"/>
    </source>
</evidence>
<evidence type="ECO:0000313" key="2">
    <source>
        <dbReference type="EMBL" id="SMB85098.1"/>
    </source>
</evidence>
<proteinExistence type="inferred from homology"/>
<sequence length="145" mass="16416">MKTQTVALAIKSNDMLADLERIGLDYLHRFSFENTLFSSMARLCADYDGGDWSLYLLPNSGLYFQLETPADTLHLMSPSGMECHLSPQAASMVANLYTFSQLSFYSAEYAELFGRFYHLLRNYIWGVGGEFPSHPESGLIYDLID</sequence>
<dbReference type="Proteomes" id="UP000192408">
    <property type="component" value="Unassembled WGS sequence"/>
</dbReference>
<keyword evidence="3" id="KW-1185">Reference proteome</keyword>
<dbReference type="InterPro" id="IPR004914">
    <property type="entry name" value="Antirestrict"/>
</dbReference>